<sequence>MRQKSVYIINGQSGGQISQQDALKTFSWIVRRLYQIQNQRNLKIFDQNGDEISDYLEEEAKRQDWEQIKSDYLSLQAQDGEEIQDFEKNALDEIQQQKGDLQVLERVFKQQKSKVLNLRTQIDEIESQNSRVVQEEQNYKKLYAELKQLTNYIKIDNSQQSFLLKGADFNDDSQIQQIVQILDNLKLSLQDKSITDIQYTQDMNASLLKLKQKVIIRFTEAISKRLKKMEQDKISQFGLISKDFVNYLGKREPILAKLAEISICQTQKGVYHEINGLLNRFYRVISEEFSQFMQNKKFQELKDTLKQDIVGTYKLDLPSKQPKSLQNFLCALTKDQLKKSESSTLDVDVGKFCIELLQSIQFFESVFFNFFECGEMQLLKDGDKSFNQFIEICLQDLYDQQQQMIGELMKINPFTLYTIASLAQIICESMQKKKVKRQLTKYILKNKTLDFKSIKNLFFQEIYQKLSESALQAFQDYITSKQEDWQQTDKSDLDQVML</sequence>
<keyword evidence="4" id="KW-1185">Reference proteome</keyword>
<dbReference type="GO" id="GO:0006887">
    <property type="term" value="P:exocytosis"/>
    <property type="evidence" value="ECO:0007669"/>
    <property type="project" value="InterPro"/>
</dbReference>
<evidence type="ECO:0000259" key="2">
    <source>
        <dbReference type="Pfam" id="PF09763"/>
    </source>
</evidence>
<proteinExistence type="predicted"/>
<evidence type="ECO:0000256" key="1">
    <source>
        <dbReference type="SAM" id="Coils"/>
    </source>
</evidence>
<accession>A0A078B1U5</accession>
<evidence type="ECO:0000313" key="4">
    <source>
        <dbReference type="Proteomes" id="UP000039865"/>
    </source>
</evidence>
<protein>
    <recommendedName>
        <fullName evidence="2">Exocyst complex component Sec3 coiled-coil domain-containing protein</fullName>
    </recommendedName>
</protein>
<dbReference type="InterPro" id="IPR019160">
    <property type="entry name" value="Sec3_CC"/>
</dbReference>
<organism evidence="3 4">
    <name type="scientific">Stylonychia lemnae</name>
    <name type="common">Ciliate</name>
    <dbReference type="NCBI Taxonomy" id="5949"/>
    <lineage>
        <taxon>Eukaryota</taxon>
        <taxon>Sar</taxon>
        <taxon>Alveolata</taxon>
        <taxon>Ciliophora</taxon>
        <taxon>Intramacronucleata</taxon>
        <taxon>Spirotrichea</taxon>
        <taxon>Stichotrichia</taxon>
        <taxon>Sporadotrichida</taxon>
        <taxon>Oxytrichidae</taxon>
        <taxon>Stylonychinae</taxon>
        <taxon>Stylonychia</taxon>
    </lineage>
</organism>
<keyword evidence="1" id="KW-0175">Coiled coil</keyword>
<gene>
    <name evidence="3" type="primary">Contig4081.g4365</name>
    <name evidence="3" type="ORF">STYLEM_17595</name>
</gene>
<dbReference type="InParanoid" id="A0A078B1U5"/>
<dbReference type="Proteomes" id="UP000039865">
    <property type="component" value="Unassembled WGS sequence"/>
</dbReference>
<name>A0A078B1U5_STYLE</name>
<dbReference type="Pfam" id="PF09763">
    <property type="entry name" value="Sec3_CC"/>
    <property type="match status" value="1"/>
</dbReference>
<dbReference type="AlphaFoldDB" id="A0A078B1U5"/>
<feature type="coiled-coil region" evidence="1">
    <location>
        <begin position="87"/>
        <end position="152"/>
    </location>
</feature>
<feature type="domain" description="Exocyst complex component Sec3 coiled-coil" evidence="2">
    <location>
        <begin position="92"/>
        <end position="189"/>
    </location>
</feature>
<reference evidence="3 4" key="1">
    <citation type="submission" date="2014-06" db="EMBL/GenBank/DDBJ databases">
        <authorList>
            <person name="Swart Estienne"/>
        </authorList>
    </citation>
    <scope>NUCLEOTIDE SEQUENCE [LARGE SCALE GENOMIC DNA]</scope>
    <source>
        <strain evidence="3 4">130c</strain>
    </source>
</reference>
<dbReference type="EMBL" id="CCKQ01016601">
    <property type="protein sequence ID" value="CDW88474.1"/>
    <property type="molecule type" value="Genomic_DNA"/>
</dbReference>
<dbReference type="GO" id="GO:0000145">
    <property type="term" value="C:exocyst"/>
    <property type="evidence" value="ECO:0007669"/>
    <property type="project" value="InterPro"/>
</dbReference>
<evidence type="ECO:0000313" key="3">
    <source>
        <dbReference type="EMBL" id="CDW88474.1"/>
    </source>
</evidence>